<sequence>MSRIAYFVLVVILSVSVSDNEGARILTVIPTPSISHQVVFRPLVQELAKRGHDVTIITTDPVFPKGGTPANLTEVDVHDMSYKLWQDFVKTSSGSSNDLKTQITVGLELIGKIFGYQMETNEVQHIIKQKKFDLLMLEAIARPALALSHVFKVPVIQVSSFGAVFGNYETLGAPVHPVLYPTMFRQRIYNLTFWEKVSELYNHYDFTRIYYSMEDQENAMVKRIFGPETPSLSELSNNVDMLFLNMNPIWEGNRPVPPGVIYMGGLHQKPVKELPQELKSYLDSSANGVIYISFGTNVNPSQLPADKIQVLAKVFSELPYNVLWKWDKDVLPGQSENIKISKWLPQSDLLRHPNVELFITQGGLQSTDEAITAGVPLIGMPMLGDQWFNVEKYTHHKIGLRLDMETLTEEGFKNAIEKVIGDESYRQNIKRLGILMRDQPQPPLERAVWWTEYVIRHSGARHLRSPAANMPWHQYLELELVFSLLSIIAIVSIAVLVALFYIARLVSRNYLVDVKLKAS</sequence>
<dbReference type="PANTHER" id="PTHR48043">
    <property type="entry name" value="EG:EG0003.4 PROTEIN-RELATED"/>
    <property type="match status" value="1"/>
</dbReference>
<dbReference type="FunFam" id="3.40.50.2000:FF:000050">
    <property type="entry name" value="UDP-glucuronosyltransferase"/>
    <property type="match status" value="1"/>
</dbReference>
<comment type="subcellular location">
    <subcellularLocation>
        <location evidence="5">Membrane</location>
        <topology evidence="5">Single-pass membrane protein</topology>
    </subcellularLocation>
</comment>
<dbReference type="Proteomes" id="UP001549921">
    <property type="component" value="Unassembled WGS sequence"/>
</dbReference>
<feature type="transmembrane region" description="Helical" evidence="5">
    <location>
        <begin position="480"/>
        <end position="502"/>
    </location>
</feature>
<keyword evidence="2 4" id="KW-0328">Glycosyltransferase</keyword>
<dbReference type="Gene3D" id="3.40.50.2000">
    <property type="entry name" value="Glycogen Phosphorylase B"/>
    <property type="match status" value="2"/>
</dbReference>
<dbReference type="InterPro" id="IPR050271">
    <property type="entry name" value="UDP-glycosyltransferase"/>
</dbReference>
<evidence type="ECO:0000256" key="1">
    <source>
        <dbReference type="ARBA" id="ARBA00009995"/>
    </source>
</evidence>
<name>A0ABD0S9T3_LOXSC</name>
<dbReference type="EMBL" id="JBEDNZ010000025">
    <property type="protein sequence ID" value="KAL0810821.1"/>
    <property type="molecule type" value="Genomic_DNA"/>
</dbReference>
<feature type="chain" id="PRO_5044534653" description="UDP-glucuronosyltransferase" evidence="5">
    <location>
        <begin position="23"/>
        <end position="519"/>
    </location>
</feature>
<keyword evidence="3 4" id="KW-0808">Transferase</keyword>
<evidence type="ECO:0000256" key="3">
    <source>
        <dbReference type="ARBA" id="ARBA00022679"/>
    </source>
</evidence>
<evidence type="ECO:0000313" key="7">
    <source>
        <dbReference type="Proteomes" id="UP001549921"/>
    </source>
</evidence>
<evidence type="ECO:0000256" key="4">
    <source>
        <dbReference type="RuleBase" id="RU003718"/>
    </source>
</evidence>
<keyword evidence="5" id="KW-0732">Signal</keyword>
<reference evidence="6 7" key="1">
    <citation type="submission" date="2024-06" db="EMBL/GenBank/DDBJ databases">
        <title>A chromosome-level genome assembly of beet webworm, Loxostege sticticalis.</title>
        <authorList>
            <person name="Zhang Y."/>
        </authorList>
    </citation>
    <scope>NUCLEOTIDE SEQUENCE [LARGE SCALE GENOMIC DNA]</scope>
    <source>
        <strain evidence="6">AQ028</strain>
        <tissue evidence="6">Male pupae</tissue>
    </source>
</reference>
<evidence type="ECO:0000256" key="2">
    <source>
        <dbReference type="ARBA" id="ARBA00022676"/>
    </source>
</evidence>
<evidence type="ECO:0000256" key="5">
    <source>
        <dbReference type="RuleBase" id="RU362059"/>
    </source>
</evidence>
<accession>A0ABD0S9T3</accession>
<keyword evidence="5" id="KW-0812">Transmembrane</keyword>
<dbReference type="CDD" id="cd03784">
    <property type="entry name" value="GT1_Gtf-like"/>
    <property type="match status" value="1"/>
</dbReference>
<dbReference type="InterPro" id="IPR002213">
    <property type="entry name" value="UDP_glucos_trans"/>
</dbReference>
<dbReference type="InterPro" id="IPR035595">
    <property type="entry name" value="UDP_glycos_trans_CS"/>
</dbReference>
<proteinExistence type="inferred from homology"/>
<dbReference type="EC" id="2.4.1.17" evidence="5"/>
<feature type="signal peptide" evidence="5">
    <location>
        <begin position="1"/>
        <end position="22"/>
    </location>
</feature>
<comment type="similarity">
    <text evidence="1 4">Belongs to the UDP-glycosyltransferase family.</text>
</comment>
<evidence type="ECO:0000313" key="6">
    <source>
        <dbReference type="EMBL" id="KAL0810821.1"/>
    </source>
</evidence>
<dbReference type="AlphaFoldDB" id="A0ABD0S9T3"/>
<protein>
    <recommendedName>
        <fullName evidence="5">UDP-glucuronosyltransferase</fullName>
        <ecNumber evidence="5">2.4.1.17</ecNumber>
    </recommendedName>
</protein>
<dbReference type="SUPFAM" id="SSF53756">
    <property type="entry name" value="UDP-Glycosyltransferase/glycogen phosphorylase"/>
    <property type="match status" value="1"/>
</dbReference>
<dbReference type="PANTHER" id="PTHR48043:SF159">
    <property type="entry name" value="EG:EG0003.4 PROTEIN-RELATED"/>
    <property type="match status" value="1"/>
</dbReference>
<keyword evidence="5" id="KW-0472">Membrane</keyword>
<dbReference type="GO" id="GO:0016020">
    <property type="term" value="C:membrane"/>
    <property type="evidence" value="ECO:0007669"/>
    <property type="project" value="UniProtKB-SubCell"/>
</dbReference>
<comment type="caution">
    <text evidence="6">The sequence shown here is derived from an EMBL/GenBank/DDBJ whole genome shotgun (WGS) entry which is preliminary data.</text>
</comment>
<comment type="catalytic activity">
    <reaction evidence="5">
        <text>glucuronate acceptor + UDP-alpha-D-glucuronate = acceptor beta-D-glucuronoside + UDP + H(+)</text>
        <dbReference type="Rhea" id="RHEA:21032"/>
        <dbReference type="ChEBI" id="CHEBI:15378"/>
        <dbReference type="ChEBI" id="CHEBI:58052"/>
        <dbReference type="ChEBI" id="CHEBI:58223"/>
        <dbReference type="ChEBI" id="CHEBI:132367"/>
        <dbReference type="ChEBI" id="CHEBI:132368"/>
        <dbReference type="EC" id="2.4.1.17"/>
    </reaction>
</comment>
<gene>
    <name evidence="6" type="ORF">ABMA28_010133</name>
</gene>
<organism evidence="6 7">
    <name type="scientific">Loxostege sticticalis</name>
    <name type="common">Beet webworm moth</name>
    <dbReference type="NCBI Taxonomy" id="481309"/>
    <lineage>
        <taxon>Eukaryota</taxon>
        <taxon>Metazoa</taxon>
        <taxon>Ecdysozoa</taxon>
        <taxon>Arthropoda</taxon>
        <taxon>Hexapoda</taxon>
        <taxon>Insecta</taxon>
        <taxon>Pterygota</taxon>
        <taxon>Neoptera</taxon>
        <taxon>Endopterygota</taxon>
        <taxon>Lepidoptera</taxon>
        <taxon>Glossata</taxon>
        <taxon>Ditrysia</taxon>
        <taxon>Pyraloidea</taxon>
        <taxon>Crambidae</taxon>
        <taxon>Pyraustinae</taxon>
        <taxon>Loxostege</taxon>
    </lineage>
</organism>
<dbReference type="Pfam" id="PF00201">
    <property type="entry name" value="UDPGT"/>
    <property type="match status" value="1"/>
</dbReference>
<dbReference type="GO" id="GO:0015020">
    <property type="term" value="F:glucuronosyltransferase activity"/>
    <property type="evidence" value="ECO:0007669"/>
    <property type="project" value="UniProtKB-EC"/>
</dbReference>
<keyword evidence="5" id="KW-1133">Transmembrane helix</keyword>
<dbReference type="PROSITE" id="PS00375">
    <property type="entry name" value="UDPGT"/>
    <property type="match status" value="1"/>
</dbReference>